<reference evidence="11" key="2">
    <citation type="journal article" date="2007" name="Science">
        <title>Genome sequence of Aedes aegypti, a major arbovirus vector.</title>
        <authorList>
            <person name="Nene V."/>
            <person name="Wortman J.R."/>
            <person name="Lawson D."/>
            <person name="Haas B."/>
            <person name="Kodira C."/>
            <person name="Tu Z.J."/>
            <person name="Loftus B."/>
            <person name="Xi Z."/>
            <person name="Megy K."/>
            <person name="Grabherr M."/>
            <person name="Ren Q."/>
            <person name="Zdobnov E.M."/>
            <person name="Lobo N.F."/>
            <person name="Campbell K.S."/>
            <person name="Brown S.E."/>
            <person name="Bonaldo M.F."/>
            <person name="Zhu J."/>
            <person name="Sinkins S.P."/>
            <person name="Hogenkamp D.G."/>
            <person name="Amedeo P."/>
            <person name="Arensburger P."/>
            <person name="Atkinson P.W."/>
            <person name="Bidwell S."/>
            <person name="Biedler J."/>
            <person name="Birney E."/>
            <person name="Bruggner R.V."/>
            <person name="Costas J."/>
            <person name="Coy M.R."/>
            <person name="Crabtree J."/>
            <person name="Crawford M."/>
            <person name="Debruyn B."/>
            <person name="Decaprio D."/>
            <person name="Eiglmeier K."/>
            <person name="Eisenstadt E."/>
            <person name="El-Dorry H."/>
            <person name="Gelbart W.M."/>
            <person name="Gomes S.L."/>
            <person name="Hammond M."/>
            <person name="Hannick L.I."/>
            <person name="Hogan J.R."/>
            <person name="Holmes M.H."/>
            <person name="Jaffe D."/>
            <person name="Johnston J.S."/>
            <person name="Kennedy R.C."/>
            <person name="Koo H."/>
            <person name="Kravitz S."/>
            <person name="Kriventseva E.V."/>
            <person name="Kulp D."/>
            <person name="Labutti K."/>
            <person name="Lee E."/>
            <person name="Li S."/>
            <person name="Lovin D.D."/>
            <person name="Mao C."/>
            <person name="Mauceli E."/>
            <person name="Menck C.F."/>
            <person name="Miller J.R."/>
            <person name="Montgomery P."/>
            <person name="Mori A."/>
            <person name="Nascimento A.L."/>
            <person name="Naveira H.F."/>
            <person name="Nusbaum C."/>
            <person name="O'leary S."/>
            <person name="Orvis J."/>
            <person name="Pertea M."/>
            <person name="Quesneville H."/>
            <person name="Reidenbach K.R."/>
            <person name="Rogers Y.H."/>
            <person name="Roth C.W."/>
            <person name="Schneider J.R."/>
            <person name="Schatz M."/>
            <person name="Shumway M."/>
            <person name="Stanke M."/>
            <person name="Stinson E.O."/>
            <person name="Tubio J.M."/>
            <person name="Vanzee J.P."/>
            <person name="Verjovski-Almeida S."/>
            <person name="Werner D."/>
            <person name="White O."/>
            <person name="Wyder S."/>
            <person name="Zeng Q."/>
            <person name="Zhao Q."/>
            <person name="Zhao Y."/>
            <person name="Hill C.A."/>
            <person name="Raikhel A.S."/>
            <person name="Soares M.B."/>
            <person name="Knudson D.L."/>
            <person name="Lee N.H."/>
            <person name="Galagan J."/>
            <person name="Salzberg S.L."/>
            <person name="Paulsen I.T."/>
            <person name="Dimopoulos G."/>
            <person name="Collins F.H."/>
            <person name="Birren B."/>
            <person name="Fraser-Liggett C.M."/>
            <person name="Severson D.W."/>
        </authorList>
    </citation>
    <scope>NUCLEOTIDE SEQUENCE [LARGE SCALE GENOMIC DNA]</scope>
    <source>
        <strain evidence="11">Liverpool</strain>
    </source>
</reference>
<keyword evidence="8" id="KW-1133">Transmembrane helix</keyword>
<feature type="signal peptide" evidence="9">
    <location>
        <begin position="1"/>
        <end position="24"/>
    </location>
</feature>
<dbReference type="CDD" id="cd16029">
    <property type="entry name" value="4-S"/>
    <property type="match status" value="1"/>
</dbReference>
<feature type="domain" description="Sulfatase N-terminal" evidence="10">
    <location>
        <begin position="32"/>
        <end position="357"/>
    </location>
</feature>
<dbReference type="OMA" id="YTAPMCT"/>
<keyword evidence="4" id="KW-0378">Hydrolase</keyword>
<evidence type="ECO:0000256" key="8">
    <source>
        <dbReference type="SAM" id="Phobius"/>
    </source>
</evidence>
<feature type="compositionally biased region" description="Polar residues" evidence="7">
    <location>
        <begin position="620"/>
        <end position="642"/>
    </location>
</feature>
<name>A0A1S4F9N3_AEDAE</name>
<reference evidence="11" key="3">
    <citation type="submission" date="2012-09" db="EMBL/GenBank/DDBJ databases">
        <authorList>
            <consortium name="VectorBase"/>
        </authorList>
    </citation>
    <scope>NUCLEOTIDE SEQUENCE</scope>
    <source>
        <strain evidence="11">Liverpool</strain>
    </source>
</reference>
<proteinExistence type="inferred from homology"/>
<keyword evidence="8" id="KW-0472">Membrane</keyword>
<evidence type="ECO:0000256" key="3">
    <source>
        <dbReference type="ARBA" id="ARBA00022723"/>
    </source>
</evidence>
<evidence type="ECO:0000256" key="9">
    <source>
        <dbReference type="SAM" id="SignalP"/>
    </source>
</evidence>
<dbReference type="PROSITE" id="PS00523">
    <property type="entry name" value="SULFATASE_1"/>
    <property type="match status" value="1"/>
</dbReference>
<evidence type="ECO:0000259" key="10">
    <source>
        <dbReference type="Pfam" id="PF00884"/>
    </source>
</evidence>
<dbReference type="PROSITE" id="PS00149">
    <property type="entry name" value="SULFATASE_2"/>
    <property type="match status" value="1"/>
</dbReference>
<comment type="similarity">
    <text evidence="2">Belongs to the sulfatase family.</text>
</comment>
<dbReference type="InterPro" id="IPR024607">
    <property type="entry name" value="Sulfatase_CS"/>
</dbReference>
<dbReference type="PANTHER" id="PTHR10342">
    <property type="entry name" value="ARYLSULFATASE"/>
    <property type="match status" value="1"/>
</dbReference>
<dbReference type="OrthoDB" id="103349at2759"/>
<dbReference type="InterPro" id="IPR000917">
    <property type="entry name" value="Sulfatase_N"/>
</dbReference>
<protein>
    <submittedName>
        <fullName evidence="11">AAEL005134-PA</fullName>
    </submittedName>
</protein>
<keyword evidence="5" id="KW-0106">Calcium</keyword>
<evidence type="ECO:0000313" key="11">
    <source>
        <dbReference type="EMBL" id="EAT43412.1"/>
    </source>
</evidence>
<evidence type="ECO:0000256" key="1">
    <source>
        <dbReference type="ARBA" id="ARBA00001913"/>
    </source>
</evidence>
<dbReference type="Proteomes" id="UP000682892">
    <property type="component" value="Chromosome 3"/>
</dbReference>
<dbReference type="Pfam" id="PF00884">
    <property type="entry name" value="Sulfatase"/>
    <property type="match status" value="1"/>
</dbReference>
<dbReference type="AlphaFoldDB" id="A0A1S4F9N3"/>
<keyword evidence="6" id="KW-0325">Glycoprotein</keyword>
<dbReference type="PANTHER" id="PTHR10342:SF264">
    <property type="entry name" value="MIP05773P-RELATED"/>
    <property type="match status" value="1"/>
</dbReference>
<keyword evidence="8" id="KW-0812">Transmembrane</keyword>
<feature type="region of interest" description="Disordered" evidence="7">
    <location>
        <begin position="620"/>
        <end position="660"/>
    </location>
</feature>
<evidence type="ECO:0000313" key="12">
    <source>
        <dbReference type="Proteomes" id="UP000682892"/>
    </source>
</evidence>
<dbReference type="KEGG" id="aag:5566067"/>
<organism evidence="11 12">
    <name type="scientific">Aedes aegypti</name>
    <name type="common">Yellowfever mosquito</name>
    <name type="synonym">Culex aegypti</name>
    <dbReference type="NCBI Taxonomy" id="7159"/>
    <lineage>
        <taxon>Eukaryota</taxon>
        <taxon>Metazoa</taxon>
        <taxon>Ecdysozoa</taxon>
        <taxon>Arthropoda</taxon>
        <taxon>Hexapoda</taxon>
        <taxon>Insecta</taxon>
        <taxon>Pterygota</taxon>
        <taxon>Neoptera</taxon>
        <taxon>Endopterygota</taxon>
        <taxon>Diptera</taxon>
        <taxon>Nematocera</taxon>
        <taxon>Culicoidea</taxon>
        <taxon>Culicidae</taxon>
        <taxon>Culicinae</taxon>
        <taxon>Aedini</taxon>
        <taxon>Aedes</taxon>
        <taxon>Stegomyia</taxon>
    </lineage>
</organism>
<dbReference type="EMBL" id="CH477328">
    <property type="protein sequence ID" value="EAT43412.1"/>
    <property type="molecule type" value="Genomic_DNA"/>
</dbReference>
<keyword evidence="9" id="KW-0732">Signal</keyword>
<dbReference type="GO" id="GO:0046872">
    <property type="term" value="F:metal ion binding"/>
    <property type="evidence" value="ECO:0007669"/>
    <property type="project" value="UniProtKB-KW"/>
</dbReference>
<accession>A0A1S4F9N3</accession>
<sequence length="675" mass="75994">MLYHLISVLLISALLLLAIPSTNSEPDNGQRPHIVIIMADDMGWNDVGFHGSNQIPTPNIDALAYDGIILNRHYTAPMCTPSRASLMTGKNPINIGMQHYVIVSDEPWGLGLDQKIMPEYFKEAGYRTHLVGKWHLGFSAKQYTPTMRGFDTHVGYLGPYVDYWDYTLKFSPPKSFQGYDMRNNLNVDYDSNGTYATDHFTKAASSIIERHDTKDPLFLVVNHLAPHAANDDDPLQAPEEDIRKFDYISDERRRIYAAMVSKLDDSVGQIFNSLRSKNMLDNSIILFMSDNGAPTAALHANTGSNYPLRGIKSVPWEAATRCVAAIWSPLLQERQRVSNQFIHISDWLPTLASAAGIDIPFSKDHSEIDGQDQWEALSYDTGNPRRVVLNMIDEIYGYSSYMENGFKFVNGTYSNGSYDGWYGQPNTSDQTLSDDQYIDLVLQTEITRWAGETISRDTIKYLRKHARVNCNHQPEANKCNPLKRPCLFDIINDPCELNDLSHKFPMKFRELRSTVQTYRRLATKPRNKPADPAANPANFGGVWTWWRPDQTREELIKLAESELDDRQAYLPIPPPHSSLPEDVRLPVIITIVVVGVLFVSGALLYMSNKNLLRLCSRSKGTTTDSTVQATDLSQSESASSDGKLSDVFAQSPLPSSSLTASPKVYQISNSRLDRY</sequence>
<keyword evidence="3" id="KW-0479">Metal-binding</keyword>
<evidence type="ECO:0000256" key="6">
    <source>
        <dbReference type="ARBA" id="ARBA00023180"/>
    </source>
</evidence>
<evidence type="ECO:0000256" key="5">
    <source>
        <dbReference type="ARBA" id="ARBA00022837"/>
    </source>
</evidence>
<dbReference type="Gene3D" id="3.30.1120.10">
    <property type="match status" value="1"/>
</dbReference>
<dbReference type="Gene3D" id="3.40.720.10">
    <property type="entry name" value="Alkaline Phosphatase, subunit A"/>
    <property type="match status" value="1"/>
</dbReference>
<reference evidence="11" key="1">
    <citation type="submission" date="2005-10" db="EMBL/GenBank/DDBJ databases">
        <authorList>
            <person name="Loftus B.J."/>
            <person name="Nene V.M."/>
            <person name="Hannick L.I."/>
            <person name="Bidwell S."/>
            <person name="Haas B."/>
            <person name="Amedeo P."/>
            <person name="Orvis J."/>
            <person name="Wortman J.R."/>
            <person name="White O.R."/>
            <person name="Salzberg S."/>
            <person name="Shumway M."/>
            <person name="Koo H."/>
            <person name="Zhao Y."/>
            <person name="Holmes M."/>
            <person name="Miller J."/>
            <person name="Schatz M."/>
            <person name="Pop M."/>
            <person name="Pai G."/>
            <person name="Utterback T."/>
            <person name="Rogers Y.-H."/>
            <person name="Kravitz S."/>
            <person name="Fraser C.M."/>
        </authorList>
    </citation>
    <scope>NUCLEOTIDE SEQUENCE</scope>
    <source>
        <strain evidence="11">Liverpool</strain>
    </source>
</reference>
<dbReference type="SUPFAM" id="SSF53649">
    <property type="entry name" value="Alkaline phosphatase-like"/>
    <property type="match status" value="1"/>
</dbReference>
<comment type="cofactor">
    <cofactor evidence="1">
        <name>Ca(2+)</name>
        <dbReference type="ChEBI" id="CHEBI:29108"/>
    </cofactor>
</comment>
<gene>
    <name evidence="11" type="ORF">AaeL_AAEL005134</name>
</gene>
<feature type="chain" id="PRO_5036480852" evidence="9">
    <location>
        <begin position="25"/>
        <end position="675"/>
    </location>
</feature>
<dbReference type="InterPro" id="IPR017850">
    <property type="entry name" value="Alkaline_phosphatase_core_sf"/>
</dbReference>
<dbReference type="InterPro" id="IPR047115">
    <property type="entry name" value="ARSB"/>
</dbReference>
<evidence type="ECO:0000256" key="4">
    <source>
        <dbReference type="ARBA" id="ARBA00022801"/>
    </source>
</evidence>
<evidence type="ECO:0000256" key="7">
    <source>
        <dbReference type="SAM" id="MobiDB-lite"/>
    </source>
</evidence>
<evidence type="ECO:0000256" key="2">
    <source>
        <dbReference type="ARBA" id="ARBA00008779"/>
    </source>
</evidence>
<feature type="transmembrane region" description="Helical" evidence="8">
    <location>
        <begin position="585"/>
        <end position="606"/>
    </location>
</feature>
<dbReference type="GO" id="GO:0008484">
    <property type="term" value="F:sulfuric ester hydrolase activity"/>
    <property type="evidence" value="ECO:0007669"/>
    <property type="project" value="InterPro"/>
</dbReference>